<reference evidence="1" key="1">
    <citation type="journal article" date="2023" name="Plant J.">
        <title>The genome of the king protea, Protea cynaroides.</title>
        <authorList>
            <person name="Chang J."/>
            <person name="Duong T.A."/>
            <person name="Schoeman C."/>
            <person name="Ma X."/>
            <person name="Roodt D."/>
            <person name="Barker N."/>
            <person name="Li Z."/>
            <person name="Van de Peer Y."/>
            <person name="Mizrachi E."/>
        </authorList>
    </citation>
    <scope>NUCLEOTIDE SEQUENCE</scope>
    <source>
        <tissue evidence="1">Young leaves</tissue>
    </source>
</reference>
<protein>
    <submittedName>
        <fullName evidence="1">Uncharacterized protein</fullName>
    </submittedName>
</protein>
<evidence type="ECO:0000313" key="2">
    <source>
        <dbReference type="Proteomes" id="UP001141806"/>
    </source>
</evidence>
<keyword evidence="2" id="KW-1185">Reference proteome</keyword>
<name>A0A9Q0QRB9_9MAGN</name>
<evidence type="ECO:0000313" key="1">
    <source>
        <dbReference type="EMBL" id="KAJ4968864.1"/>
    </source>
</evidence>
<accession>A0A9Q0QRB9</accession>
<sequence>MPNAPTSVLKPGAAFFSVASGNDLDPCTMEVTSIDSRDYFLHKWIIGMLSEEVIGKGIETAAKVWKKLENYFVKKCREIEFILEYELECFHQVNISIIDYVIKKILHEIKQGQLKLPD</sequence>
<comment type="caution">
    <text evidence="1">The sequence shown here is derived from an EMBL/GenBank/DDBJ whole genome shotgun (WGS) entry which is preliminary data.</text>
</comment>
<dbReference type="Proteomes" id="UP001141806">
    <property type="component" value="Unassembled WGS sequence"/>
</dbReference>
<organism evidence="1 2">
    <name type="scientific">Protea cynaroides</name>
    <dbReference type="NCBI Taxonomy" id="273540"/>
    <lineage>
        <taxon>Eukaryota</taxon>
        <taxon>Viridiplantae</taxon>
        <taxon>Streptophyta</taxon>
        <taxon>Embryophyta</taxon>
        <taxon>Tracheophyta</taxon>
        <taxon>Spermatophyta</taxon>
        <taxon>Magnoliopsida</taxon>
        <taxon>Proteales</taxon>
        <taxon>Proteaceae</taxon>
        <taxon>Protea</taxon>
    </lineage>
</organism>
<proteinExistence type="predicted"/>
<dbReference type="AlphaFoldDB" id="A0A9Q0QRB9"/>
<dbReference type="EMBL" id="JAMYWD010000006">
    <property type="protein sequence ID" value="KAJ4968864.1"/>
    <property type="molecule type" value="Genomic_DNA"/>
</dbReference>
<gene>
    <name evidence="1" type="ORF">NE237_015565</name>
</gene>